<feature type="compositionally biased region" description="Low complexity" evidence="1">
    <location>
        <begin position="142"/>
        <end position="153"/>
    </location>
</feature>
<feature type="signal peptide" evidence="2">
    <location>
        <begin position="1"/>
        <end position="21"/>
    </location>
</feature>
<feature type="compositionally biased region" description="Low complexity" evidence="1">
    <location>
        <begin position="126"/>
        <end position="135"/>
    </location>
</feature>
<keyword evidence="4" id="KW-1185">Reference proteome</keyword>
<evidence type="ECO:0000256" key="2">
    <source>
        <dbReference type="SAM" id="SignalP"/>
    </source>
</evidence>
<feature type="region of interest" description="Disordered" evidence="1">
    <location>
        <begin position="171"/>
        <end position="207"/>
    </location>
</feature>
<feature type="region of interest" description="Disordered" evidence="1">
    <location>
        <begin position="95"/>
        <end position="154"/>
    </location>
</feature>
<protein>
    <submittedName>
        <fullName evidence="3">Uncharacterized protein</fullName>
    </submittedName>
</protein>
<evidence type="ECO:0000313" key="3">
    <source>
        <dbReference type="EMBL" id="KAJ4490775.1"/>
    </source>
</evidence>
<evidence type="ECO:0000256" key="1">
    <source>
        <dbReference type="SAM" id="MobiDB-lite"/>
    </source>
</evidence>
<name>A0A9W9AWJ6_9AGAR</name>
<reference evidence="3" key="1">
    <citation type="submission" date="2022-08" db="EMBL/GenBank/DDBJ databases">
        <title>A Global Phylogenomic Analysis of the Shiitake Genus Lentinula.</title>
        <authorList>
            <consortium name="DOE Joint Genome Institute"/>
            <person name="Sierra-Patev S."/>
            <person name="Min B."/>
            <person name="Naranjo-Ortiz M."/>
            <person name="Looney B."/>
            <person name="Konkel Z."/>
            <person name="Slot J.C."/>
            <person name="Sakamoto Y."/>
            <person name="Steenwyk J.L."/>
            <person name="Rokas A."/>
            <person name="Carro J."/>
            <person name="Camarero S."/>
            <person name="Ferreira P."/>
            <person name="Molpeceres G."/>
            <person name="Ruiz-Duenas F.J."/>
            <person name="Serrano A."/>
            <person name="Henrissat B."/>
            <person name="Drula E."/>
            <person name="Hughes K.W."/>
            <person name="Mata J.L."/>
            <person name="Ishikawa N.K."/>
            <person name="Vargas-Isla R."/>
            <person name="Ushijima S."/>
            <person name="Smith C.A."/>
            <person name="Ahrendt S."/>
            <person name="Andreopoulos W."/>
            <person name="He G."/>
            <person name="Labutti K."/>
            <person name="Lipzen A."/>
            <person name="Ng V."/>
            <person name="Riley R."/>
            <person name="Sandor L."/>
            <person name="Barry K."/>
            <person name="Martinez A.T."/>
            <person name="Xiao Y."/>
            <person name="Gibbons J.G."/>
            <person name="Terashima K."/>
            <person name="Grigoriev I.V."/>
            <person name="Hibbett D.S."/>
        </authorList>
    </citation>
    <scope>NUCLEOTIDE SEQUENCE</scope>
    <source>
        <strain evidence="3">JLM2183</strain>
    </source>
</reference>
<organism evidence="3 4">
    <name type="scientific">Lentinula aciculospora</name>
    <dbReference type="NCBI Taxonomy" id="153920"/>
    <lineage>
        <taxon>Eukaryota</taxon>
        <taxon>Fungi</taxon>
        <taxon>Dikarya</taxon>
        <taxon>Basidiomycota</taxon>
        <taxon>Agaricomycotina</taxon>
        <taxon>Agaricomycetes</taxon>
        <taxon>Agaricomycetidae</taxon>
        <taxon>Agaricales</taxon>
        <taxon>Marasmiineae</taxon>
        <taxon>Omphalotaceae</taxon>
        <taxon>Lentinula</taxon>
    </lineage>
</organism>
<dbReference type="AlphaFoldDB" id="A0A9W9AWJ6"/>
<comment type="caution">
    <text evidence="3">The sequence shown here is derived from an EMBL/GenBank/DDBJ whole genome shotgun (WGS) entry which is preliminary data.</text>
</comment>
<gene>
    <name evidence="3" type="ORF">J3R30DRAFT_134154</name>
</gene>
<feature type="chain" id="PRO_5040938184" evidence="2">
    <location>
        <begin position="22"/>
        <end position="224"/>
    </location>
</feature>
<dbReference type="EMBL" id="JAOTPV010000001">
    <property type="protein sequence ID" value="KAJ4490775.1"/>
    <property type="molecule type" value="Genomic_DNA"/>
</dbReference>
<evidence type="ECO:0000313" key="4">
    <source>
        <dbReference type="Proteomes" id="UP001150266"/>
    </source>
</evidence>
<accession>A0A9W9AWJ6</accession>
<proteinExistence type="predicted"/>
<sequence>MQPKLVSLVFLGAYASTLVIAAPFGRRTSTDDGSSTSGSLGLSNLTTSLTGSVEDIPGHLTGLEGSGNMGSSGSTGLDVTPIDLGVGGVGVTIGSRAPTDNTASGSGLGDDLEPTTGDLGLGGISSSGSPESTGSDLGGLGNLTDTLTSSDSGVGVTSIEVGVSGVSATVGSRSPIVDSGNSSDGSGKLPGELGGFTAGSDENGVTPIGVTVGEISVGVGESSN</sequence>
<dbReference type="Proteomes" id="UP001150266">
    <property type="component" value="Unassembled WGS sequence"/>
</dbReference>
<keyword evidence="2" id="KW-0732">Signal</keyword>